<gene>
    <name evidence="2" type="ORF">LCGC14_2334910</name>
</gene>
<sequence>MPLTLDATVGGASANTYITLTAAETYFESRLDITAWDAATDDDKNRALATATRLLDSMYVWANFAVDSTQRLHWPRVFMLDAKRRDTILSTVIPEELGFAAAELANTLLVSDRTLDSDIETQGLTKLVAGSVELEFKDSVFAKIISDLVVNFIPTHWGYLTGQGGFGSVELQRA</sequence>
<dbReference type="EMBL" id="LAZR01033638">
    <property type="protein sequence ID" value="KKL47500.1"/>
    <property type="molecule type" value="Genomic_DNA"/>
</dbReference>
<evidence type="ECO:0000259" key="1">
    <source>
        <dbReference type="Pfam" id="PF20557"/>
    </source>
</evidence>
<proteinExistence type="predicted"/>
<comment type="caution">
    <text evidence="2">The sequence shown here is derived from an EMBL/GenBank/DDBJ whole genome shotgun (WGS) entry which is preliminary data.</text>
</comment>
<dbReference type="AlphaFoldDB" id="A0A0F9ERH5"/>
<evidence type="ECO:0000313" key="2">
    <source>
        <dbReference type="EMBL" id="KKL47500.1"/>
    </source>
</evidence>
<dbReference type="InterPro" id="IPR046787">
    <property type="entry name" value="DnaT_2"/>
</dbReference>
<dbReference type="Pfam" id="PF20557">
    <property type="entry name" value="DnaT_2"/>
    <property type="match status" value="1"/>
</dbReference>
<name>A0A0F9ERH5_9ZZZZ</name>
<organism evidence="2">
    <name type="scientific">marine sediment metagenome</name>
    <dbReference type="NCBI Taxonomy" id="412755"/>
    <lineage>
        <taxon>unclassified sequences</taxon>
        <taxon>metagenomes</taxon>
        <taxon>ecological metagenomes</taxon>
    </lineage>
</organism>
<protein>
    <recommendedName>
        <fullName evidence="1">Putative DnaT-like domain-containing protein</fullName>
    </recommendedName>
</protein>
<accession>A0A0F9ERH5</accession>
<reference evidence="2" key="1">
    <citation type="journal article" date="2015" name="Nature">
        <title>Complex archaea that bridge the gap between prokaryotes and eukaryotes.</title>
        <authorList>
            <person name="Spang A."/>
            <person name="Saw J.H."/>
            <person name="Jorgensen S.L."/>
            <person name="Zaremba-Niedzwiedzka K."/>
            <person name="Martijn J."/>
            <person name="Lind A.E."/>
            <person name="van Eijk R."/>
            <person name="Schleper C."/>
            <person name="Guy L."/>
            <person name="Ettema T.J."/>
        </authorList>
    </citation>
    <scope>NUCLEOTIDE SEQUENCE</scope>
</reference>
<feature type="domain" description="Putative DnaT-like" evidence="1">
    <location>
        <begin position="1"/>
        <end position="173"/>
    </location>
</feature>